<protein>
    <submittedName>
        <fullName evidence="1">Uncharacterized protein</fullName>
    </submittedName>
</protein>
<proteinExistence type="predicted"/>
<accession>A0ACB9LUV2</accession>
<dbReference type="Proteomes" id="UP000828941">
    <property type="component" value="Chromosome 11"/>
</dbReference>
<reference evidence="1 2" key="1">
    <citation type="journal article" date="2022" name="DNA Res.">
        <title>Chromosomal-level genome assembly of the orchid tree Bauhinia variegata (Leguminosae; Cercidoideae) supports the allotetraploid origin hypothesis of Bauhinia.</title>
        <authorList>
            <person name="Zhong Y."/>
            <person name="Chen Y."/>
            <person name="Zheng D."/>
            <person name="Pang J."/>
            <person name="Liu Y."/>
            <person name="Luo S."/>
            <person name="Meng S."/>
            <person name="Qian L."/>
            <person name="Wei D."/>
            <person name="Dai S."/>
            <person name="Zhou R."/>
        </authorList>
    </citation>
    <scope>NUCLEOTIDE SEQUENCE [LARGE SCALE GENOMIC DNA]</scope>
    <source>
        <strain evidence="1">BV-YZ2020</strain>
    </source>
</reference>
<dbReference type="EMBL" id="CM039436">
    <property type="protein sequence ID" value="KAI4315088.1"/>
    <property type="molecule type" value="Genomic_DNA"/>
</dbReference>
<gene>
    <name evidence="1" type="ORF">L6164_027934</name>
</gene>
<organism evidence="1 2">
    <name type="scientific">Bauhinia variegata</name>
    <name type="common">Purple orchid tree</name>
    <name type="synonym">Phanera variegata</name>
    <dbReference type="NCBI Taxonomy" id="167791"/>
    <lineage>
        <taxon>Eukaryota</taxon>
        <taxon>Viridiplantae</taxon>
        <taxon>Streptophyta</taxon>
        <taxon>Embryophyta</taxon>
        <taxon>Tracheophyta</taxon>
        <taxon>Spermatophyta</taxon>
        <taxon>Magnoliopsida</taxon>
        <taxon>eudicotyledons</taxon>
        <taxon>Gunneridae</taxon>
        <taxon>Pentapetalae</taxon>
        <taxon>rosids</taxon>
        <taxon>fabids</taxon>
        <taxon>Fabales</taxon>
        <taxon>Fabaceae</taxon>
        <taxon>Cercidoideae</taxon>
        <taxon>Cercideae</taxon>
        <taxon>Bauhiniinae</taxon>
        <taxon>Bauhinia</taxon>
    </lineage>
</organism>
<evidence type="ECO:0000313" key="1">
    <source>
        <dbReference type="EMBL" id="KAI4315088.1"/>
    </source>
</evidence>
<sequence>MALAAALSLRKSLPVYTKCSMQLPLLISTLLLLLTKTKCAVCSSIGKSLPGFPEPLPFKLEAGYIGLGEHEDVQLFYYFVESERNSSEAPLMLWIAGGPGCSALCGLWLEIGPLRFNMVKYNGSLPTFSVNPHSWTKVSSIIFVDAPVGTGFSYSRSYQGYKVTDKTHAHHCHSFLRKWLVNHPRFARNPVYIGGDSYSGKLVPIVTKYISDANEAGETPKINLKGYVVGNPVTDPNFDFNSRVPFSHRMALISDDLYESAERTCRGEYIGTNKTKLACWKNIKAIEKCIENINLEHILEPNCPAELSLPKIDIENRRYLTEKHKNSLLSPIEVYQFGCRNYVNALVHAWANDVNVQKALFVRLGTVKNWVRCNGSMLYTRDVSSAVGYHRYLRTKKLPALIYSGDHDMCMPYLGTLWWINSLNSTIVDAWRPWLIDGQIAGYVQEYSNYLTFATVKGGGHTAAEYKPKECFEMFKRWISHEPL</sequence>
<name>A0ACB9LUV2_BAUVA</name>
<keyword evidence="2" id="KW-1185">Reference proteome</keyword>
<comment type="caution">
    <text evidence="1">The sequence shown here is derived from an EMBL/GenBank/DDBJ whole genome shotgun (WGS) entry which is preliminary data.</text>
</comment>
<evidence type="ECO:0000313" key="2">
    <source>
        <dbReference type="Proteomes" id="UP000828941"/>
    </source>
</evidence>